<dbReference type="Proteomes" id="UP001605036">
    <property type="component" value="Unassembled WGS sequence"/>
</dbReference>
<accession>A0ABD1Y1Y5</accession>
<dbReference type="EMBL" id="JBHFFA010000006">
    <property type="protein sequence ID" value="KAL2620760.1"/>
    <property type="molecule type" value="Genomic_DNA"/>
</dbReference>
<dbReference type="AlphaFoldDB" id="A0ABD1Y1Y5"/>
<keyword evidence="2" id="KW-1185">Reference proteome</keyword>
<comment type="caution">
    <text evidence="1">The sequence shown here is derived from an EMBL/GenBank/DDBJ whole genome shotgun (WGS) entry which is preliminary data.</text>
</comment>
<proteinExistence type="predicted"/>
<name>A0ABD1Y1Y5_9MARC</name>
<evidence type="ECO:0000313" key="2">
    <source>
        <dbReference type="Proteomes" id="UP001605036"/>
    </source>
</evidence>
<sequence length="98" mass="11368">MAENVGRQLTGKNNATAKVWSDRYHITWPAKEEMMALQTRSIKGLAYLQTDQDLFQNFMKQRTVHFVAVPVSNKPANRIPSGRRRFAFWKMSIAALWI</sequence>
<gene>
    <name evidence="1" type="ORF">R1flu_000965</name>
</gene>
<protein>
    <submittedName>
        <fullName evidence="1">Uncharacterized protein</fullName>
    </submittedName>
</protein>
<reference evidence="1 2" key="1">
    <citation type="submission" date="2024-09" db="EMBL/GenBank/DDBJ databases">
        <title>Chromosome-scale assembly of Riccia fluitans.</title>
        <authorList>
            <person name="Paukszto L."/>
            <person name="Sawicki J."/>
            <person name="Karawczyk K."/>
            <person name="Piernik-Szablinska J."/>
            <person name="Szczecinska M."/>
            <person name="Mazdziarz M."/>
        </authorList>
    </citation>
    <scope>NUCLEOTIDE SEQUENCE [LARGE SCALE GENOMIC DNA]</scope>
    <source>
        <strain evidence="1">Rf_01</strain>
        <tissue evidence="1">Aerial parts of the thallus</tissue>
    </source>
</reference>
<organism evidence="1 2">
    <name type="scientific">Riccia fluitans</name>
    <dbReference type="NCBI Taxonomy" id="41844"/>
    <lineage>
        <taxon>Eukaryota</taxon>
        <taxon>Viridiplantae</taxon>
        <taxon>Streptophyta</taxon>
        <taxon>Embryophyta</taxon>
        <taxon>Marchantiophyta</taxon>
        <taxon>Marchantiopsida</taxon>
        <taxon>Marchantiidae</taxon>
        <taxon>Marchantiales</taxon>
        <taxon>Ricciaceae</taxon>
        <taxon>Riccia</taxon>
    </lineage>
</organism>
<evidence type="ECO:0000313" key="1">
    <source>
        <dbReference type="EMBL" id="KAL2620760.1"/>
    </source>
</evidence>